<reference evidence="1" key="1">
    <citation type="submission" date="2021-10" db="EMBL/GenBank/DDBJ databases">
        <title>De novo Genome Assembly of Clathrus columnatus (Basidiomycota, Fungi) Using Illumina and Nanopore Sequence Data.</title>
        <authorList>
            <person name="Ogiso-Tanaka E."/>
            <person name="Itagaki H."/>
            <person name="Hosoya T."/>
            <person name="Hosaka K."/>
        </authorList>
    </citation>
    <scope>NUCLEOTIDE SEQUENCE</scope>
    <source>
        <strain evidence="1">MO-923</strain>
    </source>
</reference>
<accession>A0AAV5AMH8</accession>
<evidence type="ECO:0000313" key="2">
    <source>
        <dbReference type="Proteomes" id="UP001050691"/>
    </source>
</evidence>
<gene>
    <name evidence="1" type="ORF">Clacol_008593</name>
</gene>
<sequence>MLRLSPKNKISAAVDALDQLFTPPDPQRLLEAMNASYPCQGVSGADAAAEKLRACDPLERIVKKIQITDGDNKHKKRYVGQAMTTDPGLNWVTMGERQP</sequence>
<comment type="caution">
    <text evidence="1">The sequence shown here is derived from an EMBL/GenBank/DDBJ whole genome shotgun (WGS) entry which is preliminary data.</text>
</comment>
<dbReference type="Proteomes" id="UP001050691">
    <property type="component" value="Unassembled WGS sequence"/>
</dbReference>
<keyword evidence="2" id="KW-1185">Reference proteome</keyword>
<dbReference type="AlphaFoldDB" id="A0AAV5AMH8"/>
<proteinExistence type="predicted"/>
<evidence type="ECO:0000313" key="1">
    <source>
        <dbReference type="EMBL" id="GJJ14329.1"/>
    </source>
</evidence>
<organism evidence="1 2">
    <name type="scientific">Clathrus columnatus</name>
    <dbReference type="NCBI Taxonomy" id="1419009"/>
    <lineage>
        <taxon>Eukaryota</taxon>
        <taxon>Fungi</taxon>
        <taxon>Dikarya</taxon>
        <taxon>Basidiomycota</taxon>
        <taxon>Agaricomycotina</taxon>
        <taxon>Agaricomycetes</taxon>
        <taxon>Phallomycetidae</taxon>
        <taxon>Phallales</taxon>
        <taxon>Clathraceae</taxon>
        <taxon>Clathrus</taxon>
    </lineage>
</organism>
<name>A0AAV5AMH8_9AGAM</name>
<protein>
    <submittedName>
        <fullName evidence="1">Uncharacterized protein</fullName>
    </submittedName>
</protein>
<dbReference type="EMBL" id="BPWL01000009">
    <property type="protein sequence ID" value="GJJ14329.1"/>
    <property type="molecule type" value="Genomic_DNA"/>
</dbReference>